<accession>L1LDE4</accession>
<dbReference type="VEuPathDB" id="PiroplasmaDB:BEWA_054220"/>
<dbReference type="eggNOG" id="ENOG502QXSK">
    <property type="taxonomic scope" value="Eukaryota"/>
</dbReference>
<keyword evidence="3" id="KW-1185">Reference proteome</keyword>
<dbReference type="EMBL" id="ACOU01000003">
    <property type="protein sequence ID" value="EKX73366.1"/>
    <property type="molecule type" value="Genomic_DNA"/>
</dbReference>
<dbReference type="Proteomes" id="UP000031512">
    <property type="component" value="Unassembled WGS sequence"/>
</dbReference>
<protein>
    <submittedName>
        <fullName evidence="2">Signal peptide containing protein</fullName>
    </submittedName>
</protein>
<comment type="caution">
    <text evidence="2">The sequence shown here is derived from an EMBL/GenBank/DDBJ whole genome shotgun (WGS) entry which is preliminary data.</text>
</comment>
<feature type="chain" id="PRO_5003952565" evidence="1">
    <location>
        <begin position="21"/>
        <end position="257"/>
    </location>
</feature>
<organism evidence="2 3">
    <name type="scientific">Theileria equi strain WA</name>
    <dbReference type="NCBI Taxonomy" id="1537102"/>
    <lineage>
        <taxon>Eukaryota</taxon>
        <taxon>Sar</taxon>
        <taxon>Alveolata</taxon>
        <taxon>Apicomplexa</taxon>
        <taxon>Aconoidasida</taxon>
        <taxon>Piroplasmida</taxon>
        <taxon>Theileriidae</taxon>
        <taxon>Theileria</taxon>
    </lineage>
</organism>
<dbReference type="RefSeq" id="XP_004832818.1">
    <property type="nucleotide sequence ID" value="XM_004832761.1"/>
</dbReference>
<evidence type="ECO:0000256" key="1">
    <source>
        <dbReference type="SAM" id="SignalP"/>
    </source>
</evidence>
<dbReference type="GeneID" id="15802973"/>
<feature type="signal peptide" evidence="1">
    <location>
        <begin position="1"/>
        <end position="20"/>
    </location>
</feature>
<keyword evidence="1" id="KW-0732">Signal</keyword>
<reference evidence="2 3" key="1">
    <citation type="journal article" date="2012" name="BMC Genomics">
        <title>Comparative genomic analysis and phylogenetic position of Theileria equi.</title>
        <authorList>
            <person name="Kappmeyer L.S."/>
            <person name="Thiagarajan M."/>
            <person name="Herndon D.R."/>
            <person name="Ramsay J.D."/>
            <person name="Caler E."/>
            <person name="Djikeng A."/>
            <person name="Gillespie J.J."/>
            <person name="Lau A.O."/>
            <person name="Roalson E.H."/>
            <person name="Silva J.C."/>
            <person name="Silva M.G."/>
            <person name="Suarez C.E."/>
            <person name="Ueti M.W."/>
            <person name="Nene V.M."/>
            <person name="Mealey R.H."/>
            <person name="Knowles D.P."/>
            <person name="Brayton K.A."/>
        </authorList>
    </citation>
    <scope>NUCLEOTIDE SEQUENCE [LARGE SCALE GENOMIC DNA]</scope>
    <source>
        <strain evidence="2 3">WA</strain>
    </source>
</reference>
<dbReference type="AlphaFoldDB" id="L1LDE4"/>
<name>L1LDE4_THEEQ</name>
<evidence type="ECO:0000313" key="3">
    <source>
        <dbReference type="Proteomes" id="UP000031512"/>
    </source>
</evidence>
<sequence>MMTPVSRLLVLSMLAKYALASNEDNLTDYMDVDFDPLDLKNTKIPVTLDISKGIPKEVAATLSVGLPISFTYIIKPGYRRTHRIGKIADDDEVIIEDNEMNSNRFAFYFGTDSGREYIRVFNVISLSSGSIIHIDEFSRETTDLVYKRIFRKPVDLDLLSQNYNELINVSVLSDTNHTEGITGCFTIKPEASLSAIIGAVSYGGYTIEDRVDGLIYRKVIWEGGLNNPKITIISRYNDSSETKQTFVRGEQGFILLI</sequence>
<gene>
    <name evidence="2" type="ORF">BEWA_054220</name>
</gene>
<proteinExistence type="predicted"/>
<dbReference type="KEGG" id="beq:BEWA_054220"/>
<evidence type="ECO:0000313" key="2">
    <source>
        <dbReference type="EMBL" id="EKX73366.1"/>
    </source>
</evidence>